<reference evidence="2 3" key="1">
    <citation type="submission" date="2017-03" db="EMBL/GenBank/DDBJ databases">
        <title>Genomes of endolithic fungi from Antarctica.</title>
        <authorList>
            <person name="Coleine C."/>
            <person name="Masonjones S."/>
            <person name="Stajich J.E."/>
        </authorList>
    </citation>
    <scope>NUCLEOTIDE SEQUENCE [LARGE SCALE GENOMIC DNA]</scope>
    <source>
        <strain evidence="2 3">CCFEE 5311</strain>
    </source>
</reference>
<dbReference type="AlphaFoldDB" id="A0A4U0US40"/>
<comment type="caution">
    <text evidence="2">The sequence shown here is derived from an EMBL/GenBank/DDBJ whole genome shotgun (WGS) entry which is preliminary data.</text>
</comment>
<sequence>MPSSREIAAIQSANADAFVRNRLATQIADHPAKPYILQLSAESGNNGLDKDLRLRVCANVSIDYLETEEFLDGRLEPVLVEANERNLSIRTAMPRFGRLVRKEGKEGKGSKEGKGEEGGDGGSVAEGEGEEMDTTLKVIEVKFNTRCRD</sequence>
<protein>
    <submittedName>
        <fullName evidence="2">Uncharacterized protein</fullName>
    </submittedName>
</protein>
<dbReference type="Proteomes" id="UP000310066">
    <property type="component" value="Unassembled WGS sequence"/>
</dbReference>
<feature type="compositionally biased region" description="Basic and acidic residues" evidence="1">
    <location>
        <begin position="100"/>
        <end position="117"/>
    </location>
</feature>
<proteinExistence type="predicted"/>
<dbReference type="OrthoDB" id="3918202at2759"/>
<accession>A0A4U0US40</accession>
<feature type="region of interest" description="Disordered" evidence="1">
    <location>
        <begin position="98"/>
        <end position="135"/>
    </location>
</feature>
<evidence type="ECO:0000313" key="2">
    <source>
        <dbReference type="EMBL" id="TKA38737.1"/>
    </source>
</evidence>
<organism evidence="2 3">
    <name type="scientific">Friedmanniomyces endolithicus</name>
    <dbReference type="NCBI Taxonomy" id="329885"/>
    <lineage>
        <taxon>Eukaryota</taxon>
        <taxon>Fungi</taxon>
        <taxon>Dikarya</taxon>
        <taxon>Ascomycota</taxon>
        <taxon>Pezizomycotina</taxon>
        <taxon>Dothideomycetes</taxon>
        <taxon>Dothideomycetidae</taxon>
        <taxon>Mycosphaerellales</taxon>
        <taxon>Teratosphaeriaceae</taxon>
        <taxon>Friedmanniomyces</taxon>
    </lineage>
</organism>
<name>A0A4U0US40_9PEZI</name>
<evidence type="ECO:0000256" key="1">
    <source>
        <dbReference type="SAM" id="MobiDB-lite"/>
    </source>
</evidence>
<dbReference type="EMBL" id="NAJP01000043">
    <property type="protein sequence ID" value="TKA38737.1"/>
    <property type="molecule type" value="Genomic_DNA"/>
</dbReference>
<gene>
    <name evidence="2" type="ORF">B0A54_08701</name>
</gene>
<evidence type="ECO:0000313" key="3">
    <source>
        <dbReference type="Proteomes" id="UP000310066"/>
    </source>
</evidence>